<sequence length="9" mass="870">MQPPNVGGA</sequence>
<proteinExistence type="predicted"/>
<evidence type="ECO:0000313" key="1">
    <source>
        <dbReference type="EMBL" id="JAD53871.1"/>
    </source>
</evidence>
<protein>
    <submittedName>
        <fullName evidence="1">Uncharacterized protein</fullName>
    </submittedName>
</protein>
<reference evidence="1" key="1">
    <citation type="submission" date="2014-09" db="EMBL/GenBank/DDBJ databases">
        <authorList>
            <person name="Magalhaes I.L.F."/>
            <person name="Oliveira U."/>
            <person name="Santos F.R."/>
            <person name="Vidigal T.H.D.A."/>
            <person name="Brescovit A.D."/>
            <person name="Santos A.J."/>
        </authorList>
    </citation>
    <scope>NUCLEOTIDE SEQUENCE</scope>
    <source>
        <tissue evidence="1">Shoot tissue taken approximately 20 cm above the soil surface</tissue>
    </source>
</reference>
<reference evidence="1" key="2">
    <citation type="journal article" date="2015" name="Data Brief">
        <title>Shoot transcriptome of the giant reed, Arundo donax.</title>
        <authorList>
            <person name="Barrero R.A."/>
            <person name="Guerrero F.D."/>
            <person name="Moolhuijzen P."/>
            <person name="Goolsby J.A."/>
            <person name="Tidwell J."/>
            <person name="Bellgard S.E."/>
            <person name="Bellgard M.I."/>
        </authorList>
    </citation>
    <scope>NUCLEOTIDE SEQUENCE</scope>
    <source>
        <tissue evidence="1">Shoot tissue taken approximately 20 cm above the soil surface</tissue>
    </source>
</reference>
<name>A0A0A9ARU8_ARUDO</name>
<accession>A0A0A9ARU8</accession>
<organism evidence="1">
    <name type="scientific">Arundo donax</name>
    <name type="common">Giant reed</name>
    <name type="synonym">Donax arundinaceus</name>
    <dbReference type="NCBI Taxonomy" id="35708"/>
    <lineage>
        <taxon>Eukaryota</taxon>
        <taxon>Viridiplantae</taxon>
        <taxon>Streptophyta</taxon>
        <taxon>Embryophyta</taxon>
        <taxon>Tracheophyta</taxon>
        <taxon>Spermatophyta</taxon>
        <taxon>Magnoliopsida</taxon>
        <taxon>Liliopsida</taxon>
        <taxon>Poales</taxon>
        <taxon>Poaceae</taxon>
        <taxon>PACMAD clade</taxon>
        <taxon>Arundinoideae</taxon>
        <taxon>Arundineae</taxon>
        <taxon>Arundo</taxon>
    </lineage>
</organism>
<dbReference type="EMBL" id="GBRH01244024">
    <property type="protein sequence ID" value="JAD53871.1"/>
    <property type="molecule type" value="Transcribed_RNA"/>
</dbReference>